<dbReference type="PANTHER" id="PTHR46082:SF11">
    <property type="entry name" value="AAA+ ATPASE DOMAIN-CONTAINING PROTEIN-RELATED"/>
    <property type="match status" value="1"/>
</dbReference>
<dbReference type="HOGENOM" id="CLU_776540_0_0_1"/>
<dbReference type="InterPro" id="IPR053137">
    <property type="entry name" value="NLR-like"/>
</dbReference>
<dbReference type="PhylomeDB" id="B8MQV8"/>
<dbReference type="OrthoDB" id="1577640at2759"/>
<sequence>MALVQISQFHRGQRYQILPAYAQDGIVLTRVFQGSTDASVFGDFTEQLLQSVLVMDNASFHHTDRIYQICTDAEVKLIYLPPYSQDLNPIEEFFAELKAFIKRNWRLYEEVPEQGFDAFLEWCVDLVGTREESAKGHFRHAGVIIEDSSKEPTVACVKDQPPPGMGELNKYTVGWICAITTEYVAARAFLDKEHESLEYGFANDNNIYALGEMGKHNVVIARLPKGEYGIAAAASVARDMVRSFPNIRIGLMVGIGGGAPSKWHDIRLGDIVVSAPHNGKGGLFQYDFGKTIQDQEFRTTGFLDQPPGLLRAAIGDIEAEYEMNGHRLDEAIDSVLKKRPKLRKKYKRPEPGTDRLY</sequence>
<gene>
    <name evidence="2" type="ORF">TSTA_053110</name>
</gene>
<dbReference type="GO" id="GO:0009116">
    <property type="term" value="P:nucleoside metabolic process"/>
    <property type="evidence" value="ECO:0007669"/>
    <property type="project" value="InterPro"/>
</dbReference>
<accession>B8MQV8</accession>
<dbReference type="PANTHER" id="PTHR46082">
    <property type="entry name" value="ATP/GTP-BINDING PROTEIN-RELATED"/>
    <property type="match status" value="1"/>
</dbReference>
<dbReference type="GeneID" id="8098260"/>
<dbReference type="GO" id="GO:0003824">
    <property type="term" value="F:catalytic activity"/>
    <property type="evidence" value="ECO:0007669"/>
    <property type="project" value="InterPro"/>
</dbReference>
<dbReference type="Pfam" id="PF13358">
    <property type="entry name" value="DDE_3"/>
    <property type="match status" value="1"/>
</dbReference>
<dbReference type="Gene3D" id="3.40.50.1580">
    <property type="entry name" value="Nucleoside phosphorylase domain"/>
    <property type="match status" value="1"/>
</dbReference>
<keyword evidence="3" id="KW-1185">Reference proteome</keyword>
<dbReference type="Proteomes" id="UP000001745">
    <property type="component" value="Unassembled WGS sequence"/>
</dbReference>
<evidence type="ECO:0000313" key="3">
    <source>
        <dbReference type="Proteomes" id="UP000001745"/>
    </source>
</evidence>
<evidence type="ECO:0000313" key="2">
    <source>
        <dbReference type="EMBL" id="EED12793.1"/>
    </source>
</evidence>
<dbReference type="InParanoid" id="B8MQV8"/>
<organism evidence="2 3">
    <name type="scientific">Talaromyces stipitatus (strain ATCC 10500 / CBS 375.48 / QM 6759 / NRRL 1006)</name>
    <name type="common">Penicillium stipitatum</name>
    <dbReference type="NCBI Taxonomy" id="441959"/>
    <lineage>
        <taxon>Eukaryota</taxon>
        <taxon>Fungi</taxon>
        <taxon>Dikarya</taxon>
        <taxon>Ascomycota</taxon>
        <taxon>Pezizomycotina</taxon>
        <taxon>Eurotiomycetes</taxon>
        <taxon>Eurotiomycetidae</taxon>
        <taxon>Eurotiales</taxon>
        <taxon>Trichocomaceae</taxon>
        <taxon>Talaromyces</taxon>
        <taxon>Talaromyces sect. Talaromyces</taxon>
    </lineage>
</organism>
<dbReference type="RefSeq" id="XP_002486904.1">
    <property type="nucleotide sequence ID" value="XM_002486859.1"/>
</dbReference>
<feature type="domain" description="Tc1-like transposase DDE" evidence="1">
    <location>
        <begin position="6"/>
        <end position="103"/>
    </location>
</feature>
<proteinExistence type="predicted"/>
<reference evidence="3" key="1">
    <citation type="journal article" date="2015" name="Genome Announc.">
        <title>Genome sequence of the AIDS-associated pathogen Penicillium marneffei (ATCC18224) and its near taxonomic relative Talaromyces stipitatus (ATCC10500).</title>
        <authorList>
            <person name="Nierman W.C."/>
            <person name="Fedorova-Abrams N.D."/>
            <person name="Andrianopoulos A."/>
        </authorList>
    </citation>
    <scope>NUCLEOTIDE SEQUENCE [LARGE SCALE GENOMIC DNA]</scope>
    <source>
        <strain evidence="3">ATCC 10500 / CBS 375.48 / QM 6759 / NRRL 1006</strain>
    </source>
</reference>
<dbReference type="STRING" id="441959.B8MQV8"/>
<dbReference type="SUPFAM" id="SSF53167">
    <property type="entry name" value="Purine and uridine phosphorylases"/>
    <property type="match status" value="1"/>
</dbReference>
<evidence type="ECO:0000259" key="1">
    <source>
        <dbReference type="Pfam" id="PF13358"/>
    </source>
</evidence>
<name>B8MQV8_TALSN</name>
<dbReference type="InterPro" id="IPR036397">
    <property type="entry name" value="RNaseH_sf"/>
</dbReference>
<dbReference type="AlphaFoldDB" id="B8MQV8"/>
<protein>
    <recommendedName>
        <fullName evidence="1">Tc1-like transposase DDE domain-containing protein</fullName>
    </recommendedName>
</protein>
<dbReference type="Gene3D" id="3.30.420.10">
    <property type="entry name" value="Ribonuclease H-like superfamily/Ribonuclease H"/>
    <property type="match status" value="1"/>
</dbReference>
<dbReference type="VEuPathDB" id="FungiDB:TSTA_053110"/>
<dbReference type="InterPro" id="IPR038717">
    <property type="entry name" value="Tc1-like_DDE_dom"/>
</dbReference>
<dbReference type="EMBL" id="EQ962659">
    <property type="protein sequence ID" value="EED12793.1"/>
    <property type="molecule type" value="Genomic_DNA"/>
</dbReference>
<dbReference type="InterPro" id="IPR035994">
    <property type="entry name" value="Nucleoside_phosphorylase_sf"/>
</dbReference>
<dbReference type="GO" id="GO:0003676">
    <property type="term" value="F:nucleic acid binding"/>
    <property type="evidence" value="ECO:0007669"/>
    <property type="project" value="InterPro"/>
</dbReference>